<evidence type="ECO:0000256" key="1">
    <source>
        <dbReference type="ARBA" id="ARBA00008276"/>
    </source>
</evidence>
<dbReference type="PROSITE" id="PS01012">
    <property type="entry name" value="FOLYLPOLYGLU_SYNT_2"/>
    <property type="match status" value="1"/>
</dbReference>
<dbReference type="GO" id="GO:0008841">
    <property type="term" value="F:dihydrofolate synthase activity"/>
    <property type="evidence" value="ECO:0007669"/>
    <property type="project" value="TreeGrafter"/>
</dbReference>
<dbReference type="InterPro" id="IPR013221">
    <property type="entry name" value="Mur_ligase_cen"/>
</dbReference>
<name>A0A382LIT3_9ZZZZ</name>
<dbReference type="Pfam" id="PF08245">
    <property type="entry name" value="Mur_ligase_M"/>
    <property type="match status" value="1"/>
</dbReference>
<reference evidence="6" key="1">
    <citation type="submission" date="2018-05" db="EMBL/GenBank/DDBJ databases">
        <authorList>
            <person name="Lanie J.A."/>
            <person name="Ng W.-L."/>
            <person name="Kazmierczak K.M."/>
            <person name="Andrzejewski T.M."/>
            <person name="Davidsen T.M."/>
            <person name="Wayne K.J."/>
            <person name="Tettelin H."/>
            <person name="Glass J.I."/>
            <person name="Rusch D."/>
            <person name="Podicherti R."/>
            <person name="Tsui H.-C.T."/>
            <person name="Winkler M.E."/>
        </authorList>
    </citation>
    <scope>NUCLEOTIDE SEQUENCE</scope>
</reference>
<gene>
    <name evidence="6" type="ORF">METZ01_LOCUS289618</name>
</gene>
<organism evidence="6">
    <name type="scientific">marine metagenome</name>
    <dbReference type="NCBI Taxonomy" id="408172"/>
    <lineage>
        <taxon>unclassified sequences</taxon>
        <taxon>metagenomes</taxon>
        <taxon>ecological metagenomes</taxon>
    </lineage>
</organism>
<dbReference type="InterPro" id="IPR018109">
    <property type="entry name" value="Folylpolyglutamate_synth_CS"/>
</dbReference>
<evidence type="ECO:0000256" key="2">
    <source>
        <dbReference type="ARBA" id="ARBA00022598"/>
    </source>
</evidence>
<dbReference type="PANTHER" id="PTHR11136">
    <property type="entry name" value="FOLYLPOLYGLUTAMATE SYNTHASE-RELATED"/>
    <property type="match status" value="1"/>
</dbReference>
<comment type="similarity">
    <text evidence="1">Belongs to the folylpolyglutamate synthase family.</text>
</comment>
<dbReference type="GO" id="GO:0004326">
    <property type="term" value="F:tetrahydrofolylpolyglutamate synthase activity"/>
    <property type="evidence" value="ECO:0007669"/>
    <property type="project" value="InterPro"/>
</dbReference>
<accession>A0A382LIT3</accession>
<dbReference type="Gene3D" id="3.40.1190.10">
    <property type="entry name" value="Mur-like, catalytic domain"/>
    <property type="match status" value="1"/>
</dbReference>
<dbReference type="InterPro" id="IPR001645">
    <property type="entry name" value="Folylpolyglutamate_synth"/>
</dbReference>
<dbReference type="PANTHER" id="PTHR11136:SF0">
    <property type="entry name" value="DIHYDROFOLATE SYNTHETASE-RELATED"/>
    <property type="match status" value="1"/>
</dbReference>
<sequence length="298" mass="31955">MSIRNWLDEQMLMGVKLGLENCATLLSRLGNPHLDFPSIHVAGSNGKGSVCAQLSAAACASGLTVGLFTSPHLVTVEERTRINGRPISTETFDRLLGSVRAAAEIEPECSPTYFETTFLVAMLAFNEAGVERGIIETGLGGRLDATRLVEADLCILTTISKEHSEFLGETLAEIATEKAAIHRPGVPLIALQHDDSLVRRIIEQTAGDDLSWLSSSHIGSTWSSHIPMVEAAAKYLGWETSTGDCVWPGRSEGYGENWIDGVVTRLSAAHNAESLANDLAEVLSPSVVLLGMSQKTDL</sequence>
<dbReference type="NCBIfam" id="TIGR01499">
    <property type="entry name" value="folC"/>
    <property type="match status" value="1"/>
</dbReference>
<evidence type="ECO:0000256" key="3">
    <source>
        <dbReference type="ARBA" id="ARBA00022741"/>
    </source>
</evidence>
<dbReference type="AlphaFoldDB" id="A0A382LIT3"/>
<protein>
    <recommendedName>
        <fullName evidence="5">Mur ligase central domain-containing protein</fullName>
    </recommendedName>
</protein>
<dbReference type="GO" id="GO:0005524">
    <property type="term" value="F:ATP binding"/>
    <property type="evidence" value="ECO:0007669"/>
    <property type="project" value="UniProtKB-KW"/>
</dbReference>
<proteinExistence type="inferred from homology"/>
<feature type="non-terminal residue" evidence="6">
    <location>
        <position position="298"/>
    </location>
</feature>
<keyword evidence="2" id="KW-0436">Ligase</keyword>
<feature type="domain" description="Mur ligase central" evidence="5">
    <location>
        <begin position="41"/>
        <end position="213"/>
    </location>
</feature>
<dbReference type="EMBL" id="UINC01087421">
    <property type="protein sequence ID" value="SVC36764.1"/>
    <property type="molecule type" value="Genomic_DNA"/>
</dbReference>
<dbReference type="GO" id="GO:0005737">
    <property type="term" value="C:cytoplasm"/>
    <property type="evidence" value="ECO:0007669"/>
    <property type="project" value="TreeGrafter"/>
</dbReference>
<evidence type="ECO:0000256" key="4">
    <source>
        <dbReference type="ARBA" id="ARBA00022840"/>
    </source>
</evidence>
<keyword evidence="4" id="KW-0067">ATP-binding</keyword>
<dbReference type="InterPro" id="IPR036565">
    <property type="entry name" value="Mur-like_cat_sf"/>
</dbReference>
<evidence type="ECO:0000313" key="6">
    <source>
        <dbReference type="EMBL" id="SVC36764.1"/>
    </source>
</evidence>
<dbReference type="SUPFAM" id="SSF53623">
    <property type="entry name" value="MurD-like peptide ligases, catalytic domain"/>
    <property type="match status" value="1"/>
</dbReference>
<evidence type="ECO:0000259" key="5">
    <source>
        <dbReference type="Pfam" id="PF08245"/>
    </source>
</evidence>
<keyword evidence="3" id="KW-0547">Nucleotide-binding</keyword>